<sequence length="1011" mass="106971">MVSGPSRRIVVGAAGYGKTTLLRGLCPPVRARWWQGGDDPCGFVRGAAADDVRCLVLDDLPALSVPELRELLIAIEELPDDAEVSLASRRPLPWRHTGRPGRWTELGPAELARTVDDVAALLAEEGGLSDPDLAAALHTATRGWPALVDFAVEAVRLGGPAAGESAKALAVGGLREYVRAEVLGGLPDAARRLVADVGDRTPVTAGLCAALGHDDAEDLIALLRRTGLLVRGPVVPGLPDDDHVVPVIAQVAVMDRGVRAPDAHPHAAAAWYGRHGPPGAAAREHLRAGDHAGAARVLREHGDRIIAAGQAALVTEVLAALPEPERDHRLVLLHADALRTAGDLEAAARAYDELGAGRHELDAGLAWRAGRVAYQRGDARGALDVFARGDERGDSADTALLTAWRAHAYLLAGDTDSAVGEAREAVRRAVRSGDDGALATAYLSVALSQAVAGDAAGSEEHFALALPIAHRTGDVMLLTRIHTNRTFQHLQAARYPAALEAARLCAAYARAAGSPSLQAIALGNEADALAMLGHYDEAARRYRAAIGHYQRFGSRRFAGAVLGLAELFRRRGWREQARAAYEQVVQVASGTGNAHVLVPALSGLAMVLLGDDVKTAAGHADAAADQAGPELSGPALLAQGWIALSQGEAGRAADLATEAARVARGQGDRAGLADALELRAAAEDDPGRARAALRESRAIWIEAGAEVEAARIAVLASRTPWAGPDERADGVFGEQRLAAADALADRIGGGPGAAVDRPPVVVRALGRFEVELAGQVVPASSWQSRKARDLLRILVGRRGRPVPRSELSELLWPDGDVQRTGHRLSVLLNIVRGVLDPGKAHPADRYLTADQGSIALNTATTGVDVEDFLEQVARGRRLVEQEALPQARLVLLAADQLYRADAFEDEPYAEWAGPLREEARAAYLAMLRMLAHTSRAAGQPGAAVAYLLRLLERDPYDERAYRSLVRTLVAGGQHGEARRAFDRYGEAMRSIGVRPPDGDLLIPVRRAAAPR</sequence>
<keyword evidence="3" id="KW-1185">Reference proteome</keyword>
<dbReference type="InterPro" id="IPR005158">
    <property type="entry name" value="BTAD"/>
</dbReference>
<dbReference type="Gene3D" id="1.10.10.10">
    <property type="entry name" value="Winged helix-like DNA-binding domain superfamily/Winged helix DNA-binding domain"/>
    <property type="match status" value="1"/>
</dbReference>
<proteinExistence type="predicted"/>
<dbReference type="InterPro" id="IPR027417">
    <property type="entry name" value="P-loop_NTPase"/>
</dbReference>
<evidence type="ECO:0000313" key="2">
    <source>
        <dbReference type="EMBL" id="GIG07453.1"/>
    </source>
</evidence>
<dbReference type="GO" id="GO:0006355">
    <property type="term" value="P:regulation of DNA-templated transcription"/>
    <property type="evidence" value="ECO:0007669"/>
    <property type="project" value="InterPro"/>
</dbReference>
<dbReference type="PANTHER" id="PTHR35807">
    <property type="entry name" value="TRANSCRIPTIONAL REGULATOR REDD-RELATED"/>
    <property type="match status" value="1"/>
</dbReference>
<dbReference type="SMART" id="SM00028">
    <property type="entry name" value="TPR"/>
    <property type="match status" value="3"/>
</dbReference>
<dbReference type="RefSeq" id="WP_203693793.1">
    <property type="nucleotide sequence ID" value="NZ_BAAALC010000012.1"/>
</dbReference>
<reference evidence="2 3" key="1">
    <citation type="submission" date="2021-01" db="EMBL/GenBank/DDBJ databases">
        <title>Whole genome shotgun sequence of Catellatospora coxensis NBRC 107359.</title>
        <authorList>
            <person name="Komaki H."/>
            <person name="Tamura T."/>
        </authorList>
    </citation>
    <scope>NUCLEOTIDE SEQUENCE [LARGE SCALE GENOMIC DNA]</scope>
    <source>
        <strain evidence="2 3">NBRC 107359</strain>
    </source>
</reference>
<evidence type="ECO:0000259" key="1">
    <source>
        <dbReference type="SMART" id="SM01043"/>
    </source>
</evidence>
<dbReference type="InterPro" id="IPR026000">
    <property type="entry name" value="Apc5_dom"/>
</dbReference>
<comment type="caution">
    <text evidence="2">The sequence shown here is derived from an EMBL/GenBank/DDBJ whole genome shotgun (WGS) entry which is preliminary data.</text>
</comment>
<dbReference type="InterPro" id="IPR036388">
    <property type="entry name" value="WH-like_DNA-bd_sf"/>
</dbReference>
<evidence type="ECO:0000313" key="3">
    <source>
        <dbReference type="Proteomes" id="UP000630887"/>
    </source>
</evidence>
<dbReference type="Pfam" id="PF12862">
    <property type="entry name" value="ANAPC5"/>
    <property type="match status" value="2"/>
</dbReference>
<dbReference type="InterPro" id="IPR051677">
    <property type="entry name" value="AfsR-DnrI-RedD_regulator"/>
</dbReference>
<dbReference type="SMART" id="SM01043">
    <property type="entry name" value="BTAD"/>
    <property type="match status" value="1"/>
</dbReference>
<protein>
    <submittedName>
        <fullName evidence="2">Transcriptional activator</fullName>
    </submittedName>
</protein>
<dbReference type="AlphaFoldDB" id="A0A8J3KWH6"/>
<dbReference type="InterPro" id="IPR016032">
    <property type="entry name" value="Sig_transdc_resp-reg_C-effctor"/>
</dbReference>
<dbReference type="SUPFAM" id="SSF52540">
    <property type="entry name" value="P-loop containing nucleoside triphosphate hydrolases"/>
    <property type="match status" value="1"/>
</dbReference>
<dbReference type="SUPFAM" id="SSF46894">
    <property type="entry name" value="C-terminal effector domain of the bipartite response regulators"/>
    <property type="match status" value="1"/>
</dbReference>
<feature type="domain" description="Bacterial transcriptional activator" evidence="1">
    <location>
        <begin position="863"/>
        <end position="1001"/>
    </location>
</feature>
<gene>
    <name evidence="2" type="ORF">Cco03nite_41530</name>
</gene>
<organism evidence="2 3">
    <name type="scientific">Catellatospora coxensis</name>
    <dbReference type="NCBI Taxonomy" id="310354"/>
    <lineage>
        <taxon>Bacteria</taxon>
        <taxon>Bacillati</taxon>
        <taxon>Actinomycetota</taxon>
        <taxon>Actinomycetes</taxon>
        <taxon>Micromonosporales</taxon>
        <taxon>Micromonosporaceae</taxon>
        <taxon>Catellatospora</taxon>
    </lineage>
</organism>
<dbReference type="GO" id="GO:0003677">
    <property type="term" value="F:DNA binding"/>
    <property type="evidence" value="ECO:0007669"/>
    <property type="project" value="InterPro"/>
</dbReference>
<dbReference type="Proteomes" id="UP000630887">
    <property type="component" value="Unassembled WGS sequence"/>
</dbReference>
<dbReference type="SUPFAM" id="SSF48452">
    <property type="entry name" value="TPR-like"/>
    <property type="match status" value="3"/>
</dbReference>
<name>A0A8J3KWH6_9ACTN</name>
<dbReference type="Gene3D" id="1.25.40.10">
    <property type="entry name" value="Tetratricopeptide repeat domain"/>
    <property type="match status" value="3"/>
</dbReference>
<dbReference type="InterPro" id="IPR019734">
    <property type="entry name" value="TPR_rpt"/>
</dbReference>
<dbReference type="Pfam" id="PF03704">
    <property type="entry name" value="BTAD"/>
    <property type="match status" value="1"/>
</dbReference>
<dbReference type="InterPro" id="IPR011990">
    <property type="entry name" value="TPR-like_helical_dom_sf"/>
</dbReference>
<dbReference type="EMBL" id="BONI01000034">
    <property type="protein sequence ID" value="GIG07453.1"/>
    <property type="molecule type" value="Genomic_DNA"/>
</dbReference>
<accession>A0A8J3KWH6</accession>